<dbReference type="AlphaFoldDB" id="A0A6P7MK35"/>
<dbReference type="RefSeq" id="XP_029006298.1">
    <property type="nucleotide sequence ID" value="XM_029150465.3"/>
</dbReference>
<name>A0A6P7MK35_BETSP</name>
<dbReference type="RefSeq" id="XP_029006300.1">
    <property type="nucleotide sequence ID" value="XM_029150467.3"/>
</dbReference>
<dbReference type="GeneTree" id="ENSGT00390000011897"/>
<dbReference type="GO" id="GO:0000775">
    <property type="term" value="C:chromosome, centromeric region"/>
    <property type="evidence" value="ECO:0007669"/>
    <property type="project" value="InterPro"/>
</dbReference>
<protein>
    <submittedName>
        <fullName evidence="3 4">Centromere protein P isoform X1</fullName>
    </submittedName>
</protein>
<dbReference type="GeneID" id="114855332"/>
<feature type="coiled-coil region" evidence="1">
    <location>
        <begin position="3"/>
        <end position="84"/>
    </location>
</feature>
<accession>A0A6P7MK35</accession>
<dbReference type="Pfam" id="PF13096">
    <property type="entry name" value="CENP-P"/>
    <property type="match status" value="1"/>
</dbReference>
<dbReference type="OrthoDB" id="5976950at2759"/>
<dbReference type="CTD" id="401541"/>
<evidence type="ECO:0000313" key="2">
    <source>
        <dbReference type="Proteomes" id="UP000515150"/>
    </source>
</evidence>
<dbReference type="GO" id="GO:0034080">
    <property type="term" value="P:CENP-A containing chromatin assembly"/>
    <property type="evidence" value="ECO:0007669"/>
    <property type="project" value="InterPro"/>
</dbReference>
<keyword evidence="1" id="KW-0175">Coiled coil</keyword>
<proteinExistence type="predicted"/>
<gene>
    <name evidence="3 4 5" type="primary">cenpp</name>
</gene>
<evidence type="ECO:0000313" key="4">
    <source>
        <dbReference type="RefSeq" id="XP_029006300.1"/>
    </source>
</evidence>
<evidence type="ECO:0000313" key="5">
    <source>
        <dbReference type="RefSeq" id="XP_029006301.1"/>
    </source>
</evidence>
<evidence type="ECO:0000256" key="1">
    <source>
        <dbReference type="SAM" id="Coils"/>
    </source>
</evidence>
<dbReference type="GO" id="GO:0005634">
    <property type="term" value="C:nucleus"/>
    <property type="evidence" value="ECO:0007669"/>
    <property type="project" value="TreeGrafter"/>
</dbReference>
<dbReference type="Proteomes" id="UP000515150">
    <property type="component" value="Chromosome 5"/>
</dbReference>
<evidence type="ECO:0000313" key="3">
    <source>
        <dbReference type="RefSeq" id="XP_029006298.1"/>
    </source>
</evidence>
<organism evidence="2 3">
    <name type="scientific">Betta splendens</name>
    <name type="common">Siamese fighting fish</name>
    <dbReference type="NCBI Taxonomy" id="158456"/>
    <lineage>
        <taxon>Eukaryota</taxon>
        <taxon>Metazoa</taxon>
        <taxon>Chordata</taxon>
        <taxon>Craniata</taxon>
        <taxon>Vertebrata</taxon>
        <taxon>Euteleostomi</taxon>
        <taxon>Actinopterygii</taxon>
        <taxon>Neopterygii</taxon>
        <taxon>Teleostei</taxon>
        <taxon>Neoteleostei</taxon>
        <taxon>Acanthomorphata</taxon>
        <taxon>Anabantaria</taxon>
        <taxon>Anabantiformes</taxon>
        <taxon>Anabantoidei</taxon>
        <taxon>Osphronemidae</taxon>
        <taxon>Betta</taxon>
    </lineage>
</organism>
<dbReference type="KEGG" id="bspl:114855332"/>
<sequence length="291" mass="33170">MEKKENVEEVEVLEAQIQHLQAEIAELQHQQQNQDKEMTVCFKGQMLDALLYMFAQKQDDGMVLARLKKEVEDLEEDLRWQSQMNGIRMNSCTKKTLQSSGSKLVQQICVSGHCSELIFQVEFQLTEVKHSQRSERMITDLNVVMDTGDLQNFSSFLSGVEETMDLLLFFRTQRAFTDRCDDRRRTFQHFQKKYPSVVSLPGGCRSEVMTVNHPKLPGCIVFIHWSVEVSREGQVTPNIDLLTKIPERALQLFPSEAVGCAAEAFHSLLRILGPEAAMESVIRAVSLSQDA</sequence>
<dbReference type="InterPro" id="IPR027801">
    <property type="entry name" value="CENP-P"/>
</dbReference>
<dbReference type="RefSeq" id="XP_029006301.1">
    <property type="nucleotide sequence ID" value="XM_029150468.3"/>
</dbReference>
<dbReference type="PANTHER" id="PTHR28577:SF1">
    <property type="entry name" value="CENTROMERE PROTEIN P"/>
    <property type="match status" value="1"/>
</dbReference>
<keyword evidence="2" id="KW-1185">Reference proteome</keyword>
<dbReference type="PANTHER" id="PTHR28577">
    <property type="entry name" value="CENTROMERE PROTEIN P"/>
    <property type="match status" value="1"/>
</dbReference>
<reference evidence="3 4" key="1">
    <citation type="submission" date="2025-04" db="UniProtKB">
        <authorList>
            <consortium name="RefSeq"/>
        </authorList>
    </citation>
    <scope>IDENTIFICATION</scope>
</reference>